<feature type="non-terminal residue" evidence="1">
    <location>
        <position position="1"/>
    </location>
</feature>
<reference evidence="1 2" key="1">
    <citation type="journal article" date="2018" name="Front. Plant Sci.">
        <title>Red Clover (Trifolium pratense) and Zigzag Clover (T. medium) - A Picture of Genomic Similarities and Differences.</title>
        <authorList>
            <person name="Dluhosova J."/>
            <person name="Istvanek J."/>
            <person name="Nedelnik J."/>
            <person name="Repkova J."/>
        </authorList>
    </citation>
    <scope>NUCLEOTIDE SEQUENCE [LARGE SCALE GENOMIC DNA]</scope>
    <source>
        <strain evidence="2">cv. 10/8</strain>
        <tissue evidence="1">Leaf</tissue>
    </source>
</reference>
<accession>A0A392R9M6</accession>
<dbReference type="Proteomes" id="UP000265520">
    <property type="component" value="Unassembled WGS sequence"/>
</dbReference>
<comment type="caution">
    <text evidence="1">The sequence shown here is derived from an EMBL/GenBank/DDBJ whole genome shotgun (WGS) entry which is preliminary data.</text>
</comment>
<evidence type="ECO:0000313" key="2">
    <source>
        <dbReference type="Proteomes" id="UP000265520"/>
    </source>
</evidence>
<evidence type="ECO:0000313" key="1">
    <source>
        <dbReference type="EMBL" id="MCI32969.1"/>
    </source>
</evidence>
<keyword evidence="2" id="KW-1185">Reference proteome</keyword>
<proteinExistence type="predicted"/>
<name>A0A392R9M6_9FABA</name>
<dbReference type="AlphaFoldDB" id="A0A392R9M6"/>
<dbReference type="EMBL" id="LXQA010200320">
    <property type="protein sequence ID" value="MCI32969.1"/>
    <property type="molecule type" value="Genomic_DNA"/>
</dbReference>
<sequence>VPQSSGIDREHKGFRLFHTSCKANQCGDFFQCKLREHTCSNTAFPSRLKETAGTFFLRL</sequence>
<organism evidence="1 2">
    <name type="scientific">Trifolium medium</name>
    <dbReference type="NCBI Taxonomy" id="97028"/>
    <lineage>
        <taxon>Eukaryota</taxon>
        <taxon>Viridiplantae</taxon>
        <taxon>Streptophyta</taxon>
        <taxon>Embryophyta</taxon>
        <taxon>Tracheophyta</taxon>
        <taxon>Spermatophyta</taxon>
        <taxon>Magnoliopsida</taxon>
        <taxon>eudicotyledons</taxon>
        <taxon>Gunneridae</taxon>
        <taxon>Pentapetalae</taxon>
        <taxon>rosids</taxon>
        <taxon>fabids</taxon>
        <taxon>Fabales</taxon>
        <taxon>Fabaceae</taxon>
        <taxon>Papilionoideae</taxon>
        <taxon>50 kb inversion clade</taxon>
        <taxon>NPAAA clade</taxon>
        <taxon>Hologalegina</taxon>
        <taxon>IRL clade</taxon>
        <taxon>Trifolieae</taxon>
        <taxon>Trifolium</taxon>
    </lineage>
</organism>
<protein>
    <submittedName>
        <fullName evidence="1">Uncharacterized protein</fullName>
    </submittedName>
</protein>